<sequence length="128" mass="14968">MPFNQHNIKAWLDDNENEKRSSLINESTFTHDILPSIINFISPEFFKHWNQAQSLLAKDRGAQKFGDIIGYFTGSDKNLYELFFIEVSYGPFHQEPEDHIDDNRKKLGKLGKDSIDRTIKLLNREEIP</sequence>
<name>A0ABN7XI14_GIGMA</name>
<accession>A0ABN7XI14</accession>
<comment type="caution">
    <text evidence="1">The sequence shown here is derived from an EMBL/GenBank/DDBJ whole genome shotgun (WGS) entry which is preliminary data.</text>
</comment>
<gene>
    <name evidence="1" type="ORF">GMARGA_LOCUS43443</name>
</gene>
<protein>
    <submittedName>
        <fullName evidence="1">27360_t:CDS:1</fullName>
    </submittedName>
</protein>
<keyword evidence="2" id="KW-1185">Reference proteome</keyword>
<proteinExistence type="predicted"/>
<dbReference type="Proteomes" id="UP000789901">
    <property type="component" value="Unassembled WGS sequence"/>
</dbReference>
<feature type="non-terminal residue" evidence="1">
    <location>
        <position position="128"/>
    </location>
</feature>
<dbReference type="EMBL" id="CAJVQB010140518">
    <property type="protein sequence ID" value="CAG8854622.1"/>
    <property type="molecule type" value="Genomic_DNA"/>
</dbReference>
<evidence type="ECO:0000313" key="1">
    <source>
        <dbReference type="EMBL" id="CAG8854622.1"/>
    </source>
</evidence>
<reference evidence="1 2" key="1">
    <citation type="submission" date="2021-06" db="EMBL/GenBank/DDBJ databases">
        <authorList>
            <person name="Kallberg Y."/>
            <person name="Tangrot J."/>
            <person name="Rosling A."/>
        </authorList>
    </citation>
    <scope>NUCLEOTIDE SEQUENCE [LARGE SCALE GENOMIC DNA]</scope>
    <source>
        <strain evidence="1 2">120-4 pot B 10/14</strain>
    </source>
</reference>
<organism evidence="1 2">
    <name type="scientific">Gigaspora margarita</name>
    <dbReference type="NCBI Taxonomy" id="4874"/>
    <lineage>
        <taxon>Eukaryota</taxon>
        <taxon>Fungi</taxon>
        <taxon>Fungi incertae sedis</taxon>
        <taxon>Mucoromycota</taxon>
        <taxon>Glomeromycotina</taxon>
        <taxon>Glomeromycetes</taxon>
        <taxon>Diversisporales</taxon>
        <taxon>Gigasporaceae</taxon>
        <taxon>Gigaspora</taxon>
    </lineage>
</organism>
<evidence type="ECO:0000313" key="2">
    <source>
        <dbReference type="Proteomes" id="UP000789901"/>
    </source>
</evidence>